<sequence length="52" mass="6076">MYRIHGIEDLIRSLNNGKRAINRSQTSHAPHPFMIHRPLFDDLRSNKPLPVD</sequence>
<dbReference type="KEGG" id="tvi:Thivi_1446"/>
<gene>
    <name evidence="1" type="ordered locus">Thivi_1446</name>
</gene>
<dbReference type="EMBL" id="CP003154">
    <property type="protein sequence ID" value="AFL73452.1"/>
    <property type="molecule type" value="Genomic_DNA"/>
</dbReference>
<name>I3Y8Y4_THIV6</name>
<evidence type="ECO:0000313" key="2">
    <source>
        <dbReference type="Proteomes" id="UP000006062"/>
    </source>
</evidence>
<evidence type="ECO:0000313" key="1">
    <source>
        <dbReference type="EMBL" id="AFL73452.1"/>
    </source>
</evidence>
<dbReference type="AlphaFoldDB" id="I3Y8Y4"/>
<accession>I3Y8Y4</accession>
<dbReference type="Proteomes" id="UP000006062">
    <property type="component" value="Chromosome"/>
</dbReference>
<protein>
    <submittedName>
        <fullName evidence="1">Uncharacterized protein</fullName>
    </submittedName>
</protein>
<dbReference type="HOGENOM" id="CLU_3085821_0_0_6"/>
<proteinExistence type="predicted"/>
<keyword evidence="2" id="KW-1185">Reference proteome</keyword>
<reference evidence="1 2" key="1">
    <citation type="submission" date="2012-06" db="EMBL/GenBank/DDBJ databases">
        <title>Complete sequence of Thiocystis violascens DSM 198.</title>
        <authorList>
            <consortium name="US DOE Joint Genome Institute"/>
            <person name="Lucas S."/>
            <person name="Han J."/>
            <person name="Lapidus A."/>
            <person name="Cheng J.-F."/>
            <person name="Goodwin L."/>
            <person name="Pitluck S."/>
            <person name="Peters L."/>
            <person name="Ovchinnikova G."/>
            <person name="Teshima H."/>
            <person name="Detter J.C."/>
            <person name="Han C."/>
            <person name="Tapia R."/>
            <person name="Land M."/>
            <person name="Hauser L."/>
            <person name="Kyrpides N."/>
            <person name="Ivanova N."/>
            <person name="Pagani I."/>
            <person name="Vogl K."/>
            <person name="Liu Z."/>
            <person name="Frigaard N.-U."/>
            <person name="Bryant D."/>
            <person name="Woyke T."/>
        </authorList>
    </citation>
    <scope>NUCLEOTIDE SEQUENCE [LARGE SCALE GENOMIC DNA]</scope>
    <source>
        <strain evidence="2">ATCC 17096 / DSM 198 / 6111</strain>
    </source>
</reference>
<organism evidence="1 2">
    <name type="scientific">Thiocystis violascens (strain ATCC 17096 / DSM 198 / 6111)</name>
    <name type="common">Chromatium violascens</name>
    <dbReference type="NCBI Taxonomy" id="765911"/>
    <lineage>
        <taxon>Bacteria</taxon>
        <taxon>Pseudomonadati</taxon>
        <taxon>Pseudomonadota</taxon>
        <taxon>Gammaproteobacteria</taxon>
        <taxon>Chromatiales</taxon>
        <taxon>Chromatiaceae</taxon>
        <taxon>Thiocystis</taxon>
    </lineage>
</organism>